<keyword evidence="11" id="KW-0804">Transcription</keyword>
<dbReference type="InterPro" id="IPR043135">
    <property type="entry name" value="Fur_C"/>
</dbReference>
<dbReference type="eggNOG" id="COG0735">
    <property type="taxonomic scope" value="Bacteria"/>
</dbReference>
<evidence type="ECO:0000256" key="6">
    <source>
        <dbReference type="ARBA" id="ARBA00022491"/>
    </source>
</evidence>
<reference key="1">
    <citation type="submission" date="2010-11" db="EMBL/GenBank/DDBJ databases">
        <title>The complete genome of Paludibacter propionicigenes DSM 17365.</title>
        <authorList>
            <consortium name="US DOE Joint Genome Institute (JGI-PGF)"/>
            <person name="Lucas S."/>
            <person name="Copeland A."/>
            <person name="Lapidus A."/>
            <person name="Bruce D."/>
            <person name="Goodwin L."/>
            <person name="Pitluck S."/>
            <person name="Kyrpides N."/>
            <person name="Mavromatis K."/>
            <person name="Ivanova N."/>
            <person name="Munk A.C."/>
            <person name="Brettin T."/>
            <person name="Detter J.C."/>
            <person name="Han C."/>
            <person name="Tapia R."/>
            <person name="Land M."/>
            <person name="Hauser L."/>
            <person name="Markowitz V."/>
            <person name="Cheng J.-F."/>
            <person name="Hugenholtz P."/>
            <person name="Woyke T."/>
            <person name="Wu D."/>
            <person name="Gronow S."/>
            <person name="Wellnitz S."/>
            <person name="Brambilla E."/>
            <person name="Klenk H.-P."/>
            <person name="Eisen J.A."/>
        </authorList>
    </citation>
    <scope>NUCLEOTIDE SEQUENCE</scope>
    <source>
        <strain>WB4</strain>
    </source>
</reference>
<keyword evidence="10" id="KW-0238">DNA-binding</keyword>
<keyword evidence="6" id="KW-0678">Repressor</keyword>
<dbReference type="InterPro" id="IPR036390">
    <property type="entry name" value="WH_DNA-bd_sf"/>
</dbReference>
<dbReference type="PANTHER" id="PTHR33202:SF2">
    <property type="entry name" value="FERRIC UPTAKE REGULATION PROTEIN"/>
    <property type="match status" value="1"/>
</dbReference>
<dbReference type="OrthoDB" id="8659436at2"/>
<proteinExistence type="inferred from homology"/>
<feature type="binding site" evidence="12">
    <location>
        <position position="144"/>
    </location>
    <ligand>
        <name>Zn(2+)</name>
        <dbReference type="ChEBI" id="CHEBI:29105"/>
    </ligand>
</feature>
<evidence type="ECO:0000256" key="10">
    <source>
        <dbReference type="ARBA" id="ARBA00023125"/>
    </source>
</evidence>
<comment type="cofactor">
    <cofactor evidence="12">
        <name>Zn(2+)</name>
        <dbReference type="ChEBI" id="CHEBI:29105"/>
    </cofactor>
    <text evidence="12">Binds 1 zinc ion per subunit.</text>
</comment>
<comment type="subunit">
    <text evidence="3">Homodimer.</text>
</comment>
<keyword evidence="5" id="KW-0963">Cytoplasm</keyword>
<dbReference type="STRING" id="694427.Palpr_2970"/>
<comment type="similarity">
    <text evidence="2">Belongs to the Fur family.</text>
</comment>
<feature type="binding site" evidence="12">
    <location>
        <position position="102"/>
    </location>
    <ligand>
        <name>Zn(2+)</name>
        <dbReference type="ChEBI" id="CHEBI:29105"/>
    </ligand>
</feature>
<sequence>MEEEVSYESIKELFTEYLKKHNHRKTSERYAILEQIYSCEGHFNADALFNTMRAEYRVSRATVYNTLDLLQECKLIIKHQLGGQFAQYEKTFGSSTHHHLICTNCGNVKEFSDEQLRMSIQKRKFPRFHTSHYSLYIYGLCHKCKVALRNL</sequence>
<keyword evidence="14" id="KW-1185">Reference proteome</keyword>
<evidence type="ECO:0000256" key="8">
    <source>
        <dbReference type="ARBA" id="ARBA00022833"/>
    </source>
</evidence>
<accession>E4T0N5</accession>
<dbReference type="InterPro" id="IPR036388">
    <property type="entry name" value="WH-like_DNA-bd_sf"/>
</dbReference>
<dbReference type="Pfam" id="PF01475">
    <property type="entry name" value="FUR"/>
    <property type="match status" value="1"/>
</dbReference>
<dbReference type="EMBL" id="CP002345">
    <property type="protein sequence ID" value="ADQ81099.1"/>
    <property type="molecule type" value="Genomic_DNA"/>
</dbReference>
<evidence type="ECO:0000256" key="1">
    <source>
        <dbReference type="ARBA" id="ARBA00004496"/>
    </source>
</evidence>
<name>E4T0N5_PALPW</name>
<keyword evidence="8 12" id="KW-0862">Zinc</keyword>
<evidence type="ECO:0000313" key="13">
    <source>
        <dbReference type="EMBL" id="ADQ81099.1"/>
    </source>
</evidence>
<evidence type="ECO:0000256" key="9">
    <source>
        <dbReference type="ARBA" id="ARBA00023015"/>
    </source>
</evidence>
<dbReference type="HOGENOM" id="CLU_096072_3_0_10"/>
<evidence type="ECO:0000256" key="2">
    <source>
        <dbReference type="ARBA" id="ARBA00007957"/>
    </source>
</evidence>
<dbReference type="GO" id="GO:0045892">
    <property type="term" value="P:negative regulation of DNA-templated transcription"/>
    <property type="evidence" value="ECO:0007669"/>
    <property type="project" value="TreeGrafter"/>
</dbReference>
<dbReference type="GO" id="GO:0005829">
    <property type="term" value="C:cytosol"/>
    <property type="evidence" value="ECO:0007669"/>
    <property type="project" value="TreeGrafter"/>
</dbReference>
<dbReference type="RefSeq" id="WP_013446468.1">
    <property type="nucleotide sequence ID" value="NC_014734.1"/>
</dbReference>
<keyword evidence="9" id="KW-0805">Transcription regulation</keyword>
<evidence type="ECO:0000256" key="5">
    <source>
        <dbReference type="ARBA" id="ARBA00022490"/>
    </source>
</evidence>
<reference evidence="13 14" key="2">
    <citation type="journal article" date="2011" name="Stand. Genomic Sci.">
        <title>Complete genome sequence of Paludibacter propionicigenes type strain (WB4).</title>
        <authorList>
            <person name="Gronow S."/>
            <person name="Munk C."/>
            <person name="Lapidus A."/>
            <person name="Nolan M."/>
            <person name="Lucas S."/>
            <person name="Hammon N."/>
            <person name="Deshpande S."/>
            <person name="Cheng J.F."/>
            <person name="Tapia R."/>
            <person name="Han C."/>
            <person name="Goodwin L."/>
            <person name="Pitluck S."/>
            <person name="Liolios K."/>
            <person name="Ivanova N."/>
            <person name="Mavromatis K."/>
            <person name="Mikhailova N."/>
            <person name="Pati A."/>
            <person name="Chen A."/>
            <person name="Palaniappan K."/>
            <person name="Land M."/>
            <person name="Hauser L."/>
            <person name="Chang Y.J."/>
            <person name="Jeffries C.D."/>
            <person name="Brambilla E."/>
            <person name="Rohde M."/>
            <person name="Goker M."/>
            <person name="Detter J.C."/>
            <person name="Woyke T."/>
            <person name="Bristow J."/>
            <person name="Eisen J.A."/>
            <person name="Markowitz V."/>
            <person name="Hugenholtz P."/>
            <person name="Kyrpides N.C."/>
            <person name="Klenk H.P."/>
        </authorList>
    </citation>
    <scope>NUCLEOTIDE SEQUENCE [LARGE SCALE GENOMIC DNA]</scope>
    <source>
        <strain evidence="14">DSM 17365 / JCM 13257 / WB4</strain>
    </source>
</reference>
<dbReference type="KEGG" id="ppn:Palpr_2970"/>
<feature type="binding site" evidence="12">
    <location>
        <position position="105"/>
    </location>
    <ligand>
        <name>Zn(2+)</name>
        <dbReference type="ChEBI" id="CHEBI:29105"/>
    </ligand>
</feature>
<evidence type="ECO:0000256" key="12">
    <source>
        <dbReference type="PIRSR" id="PIRSR602481-1"/>
    </source>
</evidence>
<organism evidence="13 14">
    <name type="scientific">Paludibacter propionicigenes (strain DSM 17365 / JCM 13257 / WB4)</name>
    <dbReference type="NCBI Taxonomy" id="694427"/>
    <lineage>
        <taxon>Bacteria</taxon>
        <taxon>Pseudomonadati</taxon>
        <taxon>Bacteroidota</taxon>
        <taxon>Bacteroidia</taxon>
        <taxon>Bacteroidales</taxon>
        <taxon>Paludibacteraceae</taxon>
        <taxon>Paludibacter</taxon>
    </lineage>
</organism>
<evidence type="ECO:0000256" key="3">
    <source>
        <dbReference type="ARBA" id="ARBA00011738"/>
    </source>
</evidence>
<dbReference type="Gene3D" id="3.30.1490.190">
    <property type="match status" value="1"/>
</dbReference>
<feature type="binding site" evidence="12">
    <location>
        <position position="141"/>
    </location>
    <ligand>
        <name>Zn(2+)</name>
        <dbReference type="ChEBI" id="CHEBI:29105"/>
    </ligand>
</feature>
<protein>
    <recommendedName>
        <fullName evidence="4">Ferric uptake regulation protein</fullName>
    </recommendedName>
</protein>
<dbReference type="GO" id="GO:0003700">
    <property type="term" value="F:DNA-binding transcription factor activity"/>
    <property type="evidence" value="ECO:0007669"/>
    <property type="project" value="InterPro"/>
</dbReference>
<evidence type="ECO:0000256" key="11">
    <source>
        <dbReference type="ARBA" id="ARBA00023163"/>
    </source>
</evidence>
<evidence type="ECO:0000256" key="4">
    <source>
        <dbReference type="ARBA" id="ARBA00020910"/>
    </source>
</evidence>
<dbReference type="InterPro" id="IPR002481">
    <property type="entry name" value="FUR"/>
</dbReference>
<dbReference type="Proteomes" id="UP000008718">
    <property type="component" value="Chromosome"/>
</dbReference>
<dbReference type="GO" id="GO:0008270">
    <property type="term" value="F:zinc ion binding"/>
    <property type="evidence" value="ECO:0007669"/>
    <property type="project" value="TreeGrafter"/>
</dbReference>
<dbReference type="GO" id="GO:0000976">
    <property type="term" value="F:transcription cis-regulatory region binding"/>
    <property type="evidence" value="ECO:0007669"/>
    <property type="project" value="TreeGrafter"/>
</dbReference>
<dbReference type="Gene3D" id="1.10.10.10">
    <property type="entry name" value="Winged helix-like DNA-binding domain superfamily/Winged helix DNA-binding domain"/>
    <property type="match status" value="1"/>
</dbReference>
<dbReference type="AlphaFoldDB" id="E4T0N5"/>
<comment type="subcellular location">
    <subcellularLocation>
        <location evidence="1">Cytoplasm</location>
    </subcellularLocation>
</comment>
<gene>
    <name evidence="13" type="ordered locus">Palpr_2970</name>
</gene>
<keyword evidence="7 12" id="KW-0479">Metal-binding</keyword>
<dbReference type="SUPFAM" id="SSF46785">
    <property type="entry name" value="Winged helix' DNA-binding domain"/>
    <property type="match status" value="1"/>
</dbReference>
<dbReference type="CDD" id="cd07153">
    <property type="entry name" value="Fur_like"/>
    <property type="match status" value="1"/>
</dbReference>
<evidence type="ECO:0000313" key="14">
    <source>
        <dbReference type="Proteomes" id="UP000008718"/>
    </source>
</evidence>
<dbReference type="GO" id="GO:1900376">
    <property type="term" value="P:regulation of secondary metabolite biosynthetic process"/>
    <property type="evidence" value="ECO:0007669"/>
    <property type="project" value="TreeGrafter"/>
</dbReference>
<dbReference type="PANTHER" id="PTHR33202">
    <property type="entry name" value="ZINC UPTAKE REGULATION PROTEIN"/>
    <property type="match status" value="1"/>
</dbReference>
<evidence type="ECO:0000256" key="7">
    <source>
        <dbReference type="ARBA" id="ARBA00022723"/>
    </source>
</evidence>